<keyword evidence="1" id="KW-0812">Transmembrane</keyword>
<dbReference type="AlphaFoldDB" id="A0A9D1LET4"/>
<reference evidence="2" key="1">
    <citation type="submission" date="2020-10" db="EMBL/GenBank/DDBJ databases">
        <authorList>
            <person name="Gilroy R."/>
        </authorList>
    </citation>
    <scope>NUCLEOTIDE SEQUENCE</scope>
    <source>
        <strain evidence="2">7463</strain>
    </source>
</reference>
<keyword evidence="1" id="KW-1133">Transmembrane helix</keyword>
<dbReference type="Proteomes" id="UP000824083">
    <property type="component" value="Unassembled WGS sequence"/>
</dbReference>
<name>A0A9D1LET4_9BURK</name>
<proteinExistence type="predicted"/>
<feature type="transmembrane region" description="Helical" evidence="1">
    <location>
        <begin position="119"/>
        <end position="140"/>
    </location>
</feature>
<accession>A0A9D1LET4</accession>
<protein>
    <submittedName>
        <fullName evidence="2">DUF2868 domain-containing protein</fullName>
    </submittedName>
</protein>
<feature type="transmembrane region" description="Helical" evidence="1">
    <location>
        <begin position="187"/>
        <end position="209"/>
    </location>
</feature>
<evidence type="ECO:0000313" key="2">
    <source>
        <dbReference type="EMBL" id="HIU36910.1"/>
    </source>
</evidence>
<sequence length="483" mass="54615">MSEAYKTIHHGRFSLKDVETITQAKMLEETPTLSWESSDANRATRQAALAVGEDATISSFLVARARIVEKMIVAKNPSVKPIALNFTPPTWINALLIAFAFFLGLLTDQFASESSRINLLSLPFFGILLWNILVYVALFISTVRHQTFRDFLGMRSALTILEKTLTTKHIRLTKSLTSVLQPFVSHFVARAFHLAAFAFVLGMIASVLLRGIGTAYTVGWESTWFANNPNVVYQIIALTYGVFTNFLGPMPNILDVANMRFDRLAVNSVDISAGLWLMRMIFMLALFVAIPRLLLALKHSLQISKLQKDFPLDLSDRYYADILKTWRSEAMTLDLLISEHSDNPQNIESIYRFAEELGFNLSEVKTHHWNPETDEESLTLQAQGQSQQVWVLMNATTTPEHEVQGEALTRVKEKMKKTPVVVMVDMSSYLARFGDYADRIESRKQLWKNFCEGVGLPVVFYHSAVRPDQQTCDELKLAIGQVH</sequence>
<feature type="transmembrane region" description="Helical" evidence="1">
    <location>
        <begin position="90"/>
        <end position="107"/>
    </location>
</feature>
<keyword evidence="1" id="KW-0472">Membrane</keyword>
<reference evidence="2" key="2">
    <citation type="journal article" date="2021" name="PeerJ">
        <title>Extensive microbial diversity within the chicken gut microbiome revealed by metagenomics and culture.</title>
        <authorList>
            <person name="Gilroy R."/>
            <person name="Ravi A."/>
            <person name="Getino M."/>
            <person name="Pursley I."/>
            <person name="Horton D.L."/>
            <person name="Alikhan N.F."/>
            <person name="Baker D."/>
            <person name="Gharbi K."/>
            <person name="Hall N."/>
            <person name="Watson M."/>
            <person name="Adriaenssens E.M."/>
            <person name="Foster-Nyarko E."/>
            <person name="Jarju S."/>
            <person name="Secka A."/>
            <person name="Antonio M."/>
            <person name="Oren A."/>
            <person name="Chaudhuri R.R."/>
            <person name="La Ragione R."/>
            <person name="Hildebrand F."/>
            <person name="Pallen M.J."/>
        </authorList>
    </citation>
    <scope>NUCLEOTIDE SEQUENCE</scope>
    <source>
        <strain evidence="2">7463</strain>
    </source>
</reference>
<dbReference type="InterPro" id="IPR021296">
    <property type="entry name" value="DUF2868"/>
</dbReference>
<gene>
    <name evidence="2" type="ORF">IAC56_01330</name>
</gene>
<dbReference type="EMBL" id="DVMY01000028">
    <property type="protein sequence ID" value="HIU36910.1"/>
    <property type="molecule type" value="Genomic_DNA"/>
</dbReference>
<feature type="transmembrane region" description="Helical" evidence="1">
    <location>
        <begin position="230"/>
        <end position="254"/>
    </location>
</feature>
<comment type="caution">
    <text evidence="2">The sequence shown here is derived from an EMBL/GenBank/DDBJ whole genome shotgun (WGS) entry which is preliminary data.</text>
</comment>
<dbReference type="Pfam" id="PF11067">
    <property type="entry name" value="DUF2868"/>
    <property type="match status" value="1"/>
</dbReference>
<evidence type="ECO:0000256" key="1">
    <source>
        <dbReference type="SAM" id="Phobius"/>
    </source>
</evidence>
<feature type="transmembrane region" description="Helical" evidence="1">
    <location>
        <begin position="274"/>
        <end position="295"/>
    </location>
</feature>
<organism evidence="2 3">
    <name type="scientific">Candidatus Aphodousia faecigallinarum</name>
    <dbReference type="NCBI Taxonomy" id="2840677"/>
    <lineage>
        <taxon>Bacteria</taxon>
        <taxon>Pseudomonadati</taxon>
        <taxon>Pseudomonadota</taxon>
        <taxon>Betaproteobacteria</taxon>
        <taxon>Burkholderiales</taxon>
        <taxon>Sutterellaceae</taxon>
        <taxon>Sutterellaceae incertae sedis</taxon>
        <taxon>Candidatus Aphodousia</taxon>
    </lineage>
</organism>
<evidence type="ECO:0000313" key="3">
    <source>
        <dbReference type="Proteomes" id="UP000824083"/>
    </source>
</evidence>